<sequence>MYIMFVSPYTPPPEVLTELYHRYTTVVFLGSFVIKGAMEGMLTNPKKLWQTGIGDIQGNNLLNMLLSLLGGVFFSNTPQVLLSYIYLAFNALYSKMFVVAEWASYSVERKPLRVTSPTGQQRSTYWLGIPFRYAVPVTVLSGLFHWLASQIFWEISTCGYPLVAIIATFVVVSIIAGGGIISGNFTLPSGMPLVGSNSAAISAACHPPSGDIYASQLPIQWGAVTHFGEMDGGGEEFGHCCFTSLPVESPVDGHLYK</sequence>
<evidence type="ECO:0000256" key="1">
    <source>
        <dbReference type="SAM" id="Phobius"/>
    </source>
</evidence>
<keyword evidence="1" id="KW-1133">Transmembrane helix</keyword>
<feature type="transmembrane region" description="Helical" evidence="1">
    <location>
        <begin position="124"/>
        <end position="148"/>
    </location>
</feature>
<organism evidence="2 3">
    <name type="scientific">Cochliobolus sativus</name>
    <name type="common">Common root rot and spot blotch fungus</name>
    <name type="synonym">Bipolaris sorokiniana</name>
    <dbReference type="NCBI Taxonomy" id="45130"/>
    <lineage>
        <taxon>Eukaryota</taxon>
        <taxon>Fungi</taxon>
        <taxon>Dikarya</taxon>
        <taxon>Ascomycota</taxon>
        <taxon>Pezizomycotina</taxon>
        <taxon>Dothideomycetes</taxon>
        <taxon>Pleosporomycetidae</taxon>
        <taxon>Pleosporales</taxon>
        <taxon>Pleosporineae</taxon>
        <taxon>Pleosporaceae</taxon>
        <taxon>Bipolaris</taxon>
    </lineage>
</organism>
<dbReference type="EMBL" id="WNKQ01000005">
    <property type="protein sequence ID" value="KAF5851411.1"/>
    <property type="molecule type" value="Genomic_DNA"/>
</dbReference>
<feature type="transmembrane region" description="Helical" evidence="1">
    <location>
        <begin position="160"/>
        <end position="181"/>
    </location>
</feature>
<dbReference type="Proteomes" id="UP000624244">
    <property type="component" value="Unassembled WGS sequence"/>
</dbReference>
<dbReference type="PANTHER" id="PTHR35395">
    <property type="entry name" value="DUF6536 DOMAIN-CONTAINING PROTEIN"/>
    <property type="match status" value="1"/>
</dbReference>
<dbReference type="AlphaFoldDB" id="A0A8H5ZJK0"/>
<comment type="caution">
    <text evidence="2">The sequence shown here is derived from an EMBL/GenBank/DDBJ whole genome shotgun (WGS) entry which is preliminary data.</text>
</comment>
<reference evidence="2" key="1">
    <citation type="submission" date="2019-11" db="EMBL/GenBank/DDBJ databases">
        <title>Bipolaris sorokiniana Genome sequencing.</title>
        <authorList>
            <person name="Wang H."/>
        </authorList>
    </citation>
    <scope>NUCLEOTIDE SEQUENCE</scope>
</reference>
<name>A0A8H5ZJK0_COCSA</name>
<keyword evidence="1" id="KW-0812">Transmembrane</keyword>
<evidence type="ECO:0000313" key="3">
    <source>
        <dbReference type="Proteomes" id="UP000624244"/>
    </source>
</evidence>
<gene>
    <name evidence="2" type="ORF">GGP41_004179</name>
</gene>
<evidence type="ECO:0000313" key="2">
    <source>
        <dbReference type="EMBL" id="KAF5851411.1"/>
    </source>
</evidence>
<accession>A0A8H5ZJK0</accession>
<protein>
    <submittedName>
        <fullName evidence="2">Uncharacterized protein</fullName>
    </submittedName>
</protein>
<dbReference type="PANTHER" id="PTHR35395:SF1">
    <property type="entry name" value="DUF6536 DOMAIN-CONTAINING PROTEIN"/>
    <property type="match status" value="1"/>
</dbReference>
<proteinExistence type="predicted"/>
<keyword evidence="1" id="KW-0472">Membrane</keyword>